<dbReference type="PANTHER" id="PTHR32089">
    <property type="entry name" value="METHYL-ACCEPTING CHEMOTAXIS PROTEIN MCPB"/>
    <property type="match status" value="1"/>
</dbReference>
<feature type="transmembrane region" description="Helical" evidence="3">
    <location>
        <begin position="289"/>
        <end position="308"/>
    </location>
</feature>
<dbReference type="OrthoDB" id="9763018at2"/>
<name>A0A075WRZ3_9BACT</name>
<proteinExistence type="predicted"/>
<keyword evidence="6" id="KW-1185">Reference proteome</keyword>
<evidence type="ECO:0000313" key="5">
    <source>
        <dbReference type="EMBL" id="AIH03805.1"/>
    </source>
</evidence>
<dbReference type="InterPro" id="IPR029151">
    <property type="entry name" value="Sensor-like_sf"/>
</dbReference>
<feature type="domain" description="Methyl-accepting transducer" evidence="4">
    <location>
        <begin position="371"/>
        <end position="607"/>
    </location>
</feature>
<dbReference type="AlphaFoldDB" id="A0A075WRZ3"/>
<accession>A0A075WRZ3</accession>
<reference evidence="5 6" key="1">
    <citation type="journal article" date="2015" name="Genome Announc.">
        <title>Genome Sequence of a Sulfate-Reducing Thermophilic Bacterium, Thermodesulfobacterium commune DSM 2178T (Phylum Thermodesulfobacteria).</title>
        <authorList>
            <person name="Bhatnagar S."/>
            <person name="Badger J.H."/>
            <person name="Madupu R."/>
            <person name="Khouri H.M."/>
            <person name="O'Connor E.M."/>
            <person name="Robb F.T."/>
            <person name="Ward N.L."/>
            <person name="Eisen J.A."/>
        </authorList>
    </citation>
    <scope>NUCLEOTIDE SEQUENCE [LARGE SCALE GENOMIC DNA]</scope>
    <source>
        <strain evidence="5 6">DSM 2178</strain>
    </source>
</reference>
<protein>
    <recommendedName>
        <fullName evidence="4">Methyl-accepting transducer domain-containing protein</fullName>
    </recommendedName>
</protein>
<dbReference type="InterPro" id="IPR004089">
    <property type="entry name" value="MCPsignal_dom"/>
</dbReference>
<dbReference type="Gene3D" id="1.10.287.950">
    <property type="entry name" value="Methyl-accepting chemotaxis protein"/>
    <property type="match status" value="1"/>
</dbReference>
<dbReference type="EMBL" id="CP008796">
    <property type="protein sequence ID" value="AIH03805.1"/>
    <property type="molecule type" value="Genomic_DNA"/>
</dbReference>
<gene>
    <name evidence="5" type="ORF">HL41_02800</name>
</gene>
<dbReference type="RefSeq" id="WP_038061229.1">
    <property type="nucleotide sequence ID" value="NZ_CP008796.1"/>
</dbReference>
<evidence type="ECO:0000256" key="3">
    <source>
        <dbReference type="SAM" id="Phobius"/>
    </source>
</evidence>
<dbReference type="Proteomes" id="UP000028481">
    <property type="component" value="Chromosome"/>
</dbReference>
<dbReference type="GO" id="GO:0016020">
    <property type="term" value="C:membrane"/>
    <property type="evidence" value="ECO:0007669"/>
    <property type="project" value="InterPro"/>
</dbReference>
<dbReference type="GO" id="GO:0007165">
    <property type="term" value="P:signal transduction"/>
    <property type="evidence" value="ECO:0007669"/>
    <property type="project" value="UniProtKB-KW"/>
</dbReference>
<dbReference type="PaxDb" id="289377-HL41_02800"/>
<dbReference type="Pfam" id="PF17201">
    <property type="entry name" value="Cache_3-Cache_2"/>
    <property type="match status" value="1"/>
</dbReference>
<dbReference type="CDD" id="cd11386">
    <property type="entry name" value="MCP_signal"/>
    <property type="match status" value="1"/>
</dbReference>
<dbReference type="SMART" id="SM00283">
    <property type="entry name" value="MA"/>
    <property type="match status" value="1"/>
</dbReference>
<dbReference type="SUPFAM" id="SSF103190">
    <property type="entry name" value="Sensory domain-like"/>
    <property type="match status" value="1"/>
</dbReference>
<dbReference type="KEGG" id="tcm:HL41_02800"/>
<evidence type="ECO:0000259" key="4">
    <source>
        <dbReference type="PROSITE" id="PS50111"/>
    </source>
</evidence>
<evidence type="ECO:0000256" key="2">
    <source>
        <dbReference type="PROSITE-ProRule" id="PRU00284"/>
    </source>
</evidence>
<dbReference type="PANTHER" id="PTHR32089:SF112">
    <property type="entry name" value="LYSOZYME-LIKE PROTEIN-RELATED"/>
    <property type="match status" value="1"/>
</dbReference>
<keyword evidence="3" id="KW-0812">Transmembrane</keyword>
<evidence type="ECO:0000313" key="6">
    <source>
        <dbReference type="Proteomes" id="UP000028481"/>
    </source>
</evidence>
<keyword evidence="1 2" id="KW-0807">Transducer</keyword>
<dbReference type="InterPro" id="IPR033462">
    <property type="entry name" value="Cache_3-Cache_2"/>
</dbReference>
<dbReference type="Pfam" id="PF00015">
    <property type="entry name" value="MCPsignal"/>
    <property type="match status" value="1"/>
</dbReference>
<dbReference type="HOGENOM" id="CLU_000445_107_19_0"/>
<evidence type="ECO:0000256" key="1">
    <source>
        <dbReference type="ARBA" id="ARBA00023224"/>
    </source>
</evidence>
<keyword evidence="3" id="KW-1133">Transmembrane helix</keyword>
<feature type="transmembrane region" description="Helical" evidence="3">
    <location>
        <begin position="18"/>
        <end position="39"/>
    </location>
</feature>
<organism evidence="5 6">
    <name type="scientific">Thermodesulfobacterium commune DSM 2178</name>
    <dbReference type="NCBI Taxonomy" id="289377"/>
    <lineage>
        <taxon>Bacteria</taxon>
        <taxon>Pseudomonadati</taxon>
        <taxon>Thermodesulfobacteriota</taxon>
        <taxon>Thermodesulfobacteria</taxon>
        <taxon>Thermodesulfobacteriales</taxon>
        <taxon>Thermodesulfobacteriaceae</taxon>
        <taxon>Thermodesulfobacterium</taxon>
    </lineage>
</organism>
<dbReference type="PROSITE" id="PS50111">
    <property type="entry name" value="CHEMOTAXIS_TRANSDUC_2"/>
    <property type="match status" value="1"/>
</dbReference>
<dbReference type="eggNOG" id="COG3290">
    <property type="taxonomic scope" value="Bacteria"/>
</dbReference>
<sequence>MGERGKNVLDGLSLSKKIFVLALVSILLVYSIVAAVLYFQTSSSIKKKELATLNLEFKTIIHELQTFDQFARYLADRFMNVFMSLGPSISNPTNDVCDRFTAITGGSVATIFKREGEDFLRVATSLKKEDGTRAVGTFLGKSHPGYELLMRGEPYVGKATLFGKEYMTKYVPVKDSSGNVIGVFFIGFDITSVMNEFKNYLGSLKIGERGFVSVYDVSKGEPKLIAGKDLGKENLEKLSKAREGEALETKINGEKHVSIAQVYPGFKWLISINVPKSQIYGVSYTFRNVMFVLNVLAAIAIGILIYVVTQRSLTPIPDMAAKLGEVAKGDFSRVGFGKGYRNRKDEIGLIAQAIIKVEEFTQGLVKQIKSSAETIYEVIGNLLSNVDAVKKKIDLQTNQANQIAAAVEEMSATIADVAKNAHYAQELANKSQKVSEEGARLADESMVIIHETTQATDELKKTLDTLNTRVNEIGDIVGLIKDIADQTNLLALNATIEAARAGEHGKGFAVVAGEVRKLAEKTIKATEDIANRILAVQQESKNSMDNMNTTVEKVGKALDALTKIKDVLENIAQSSIQVRDAINQIAAATEEQSVASNQVAQAAIQSSQLAVEVKELNDRVVEEIEVLKNVIMELNKAIEGVKV</sequence>
<dbReference type="STRING" id="289377.HL41_02800"/>
<dbReference type="eggNOG" id="COG0840">
    <property type="taxonomic scope" value="Bacteria"/>
</dbReference>
<dbReference type="SUPFAM" id="SSF58104">
    <property type="entry name" value="Methyl-accepting chemotaxis protein (MCP) signaling domain"/>
    <property type="match status" value="1"/>
</dbReference>
<keyword evidence="3" id="KW-0472">Membrane</keyword>
<dbReference type="Gene3D" id="3.30.450.20">
    <property type="entry name" value="PAS domain"/>
    <property type="match status" value="1"/>
</dbReference>